<organism evidence="2 3">
    <name type="scientific">Myxococcus llanfairpwllgwyngyllgogerychwyrndrobwllllantysiliogogogochensis</name>
    <dbReference type="NCBI Taxonomy" id="2590453"/>
    <lineage>
        <taxon>Bacteria</taxon>
        <taxon>Pseudomonadati</taxon>
        <taxon>Myxococcota</taxon>
        <taxon>Myxococcia</taxon>
        <taxon>Myxococcales</taxon>
        <taxon>Cystobacterineae</taxon>
        <taxon>Myxococcaceae</taxon>
        <taxon>Myxococcus</taxon>
    </lineage>
</organism>
<keyword evidence="1" id="KW-0732">Signal</keyword>
<evidence type="ECO:0000256" key="1">
    <source>
        <dbReference type="SAM" id="SignalP"/>
    </source>
</evidence>
<protein>
    <recommendedName>
        <fullName evidence="4">Lipoprotein</fullName>
    </recommendedName>
</protein>
<gene>
    <name evidence="2" type="ORF">FJV41_42275</name>
</gene>
<dbReference type="Proteomes" id="UP000315369">
    <property type="component" value="Unassembled WGS sequence"/>
</dbReference>
<dbReference type="RefSeq" id="WP_141648297.1">
    <property type="nucleotide sequence ID" value="NZ_VIFM01000299.1"/>
</dbReference>
<dbReference type="OrthoDB" id="5510920at2"/>
<sequence>MKRAIVMMAAVLGVSLMGCGGADLATPNGEVVSEEVQDVSQELVTCTATCYGGTSVSCTGTTCSYVNNQSVTCDGVVHYCPPTICPGTYRPCFSLSGRRCSQHEPCCRGDVESYCACYNGKLSC</sequence>
<feature type="signal peptide" evidence="1">
    <location>
        <begin position="1"/>
        <end position="25"/>
    </location>
</feature>
<evidence type="ECO:0008006" key="4">
    <source>
        <dbReference type="Google" id="ProtNLM"/>
    </source>
</evidence>
<evidence type="ECO:0000313" key="3">
    <source>
        <dbReference type="Proteomes" id="UP000315369"/>
    </source>
</evidence>
<name>A0A540WLK9_9BACT</name>
<feature type="chain" id="PRO_5021745131" description="Lipoprotein" evidence="1">
    <location>
        <begin position="26"/>
        <end position="124"/>
    </location>
</feature>
<dbReference type="AlphaFoldDB" id="A0A540WLK9"/>
<keyword evidence="3" id="KW-1185">Reference proteome</keyword>
<accession>A0A540WLK9</accession>
<reference evidence="2 3" key="1">
    <citation type="submission" date="2019-06" db="EMBL/GenBank/DDBJ databases">
        <authorList>
            <person name="Livingstone P."/>
            <person name="Whitworth D."/>
        </authorList>
    </citation>
    <scope>NUCLEOTIDE SEQUENCE [LARGE SCALE GENOMIC DNA]</scope>
    <source>
        <strain evidence="2 3">AM401</strain>
    </source>
</reference>
<evidence type="ECO:0000313" key="2">
    <source>
        <dbReference type="EMBL" id="TQF09898.1"/>
    </source>
</evidence>
<dbReference type="PROSITE" id="PS51257">
    <property type="entry name" value="PROKAR_LIPOPROTEIN"/>
    <property type="match status" value="1"/>
</dbReference>
<comment type="caution">
    <text evidence="2">The sequence shown here is derived from an EMBL/GenBank/DDBJ whole genome shotgun (WGS) entry which is preliminary data.</text>
</comment>
<dbReference type="EMBL" id="VIFM01000299">
    <property type="protein sequence ID" value="TQF09898.1"/>
    <property type="molecule type" value="Genomic_DNA"/>
</dbReference>
<proteinExistence type="predicted"/>